<sequence length="340" mass="38743">MRPINVGTMELEEFFGDQIPKYAILSHTWGFAKILGACQQAREDSLEYLWVGTNYIDKTSSAELSEAINSMFAWYRDAKKCYAFLADVPALRMSSQDPLDHFCQSRWFTRGWTLQELLAPREVVFFDQDWQKIGSRSESLREWIASITGIDICFITGRSLTRASVPQKMSWLSQRVTTRVEDMAYCMLGIFGINVPLLCGEGTNDFIRLQEEIVKTSTDHTIFRWTWVKSVPKGWVSMLAPTPAAFESSGKYSELPKGSDAEEVYPYTFTNAGLSIQLPLVQAWSYSFAVLDVAEFDNWRHSAVALRFIPERKGATEYVCKREVEPNSPTTDIANTPRHT</sequence>
<dbReference type="PANTHER" id="PTHR10622:SF10">
    <property type="entry name" value="HET DOMAIN-CONTAINING PROTEIN"/>
    <property type="match status" value="1"/>
</dbReference>
<evidence type="ECO:0000313" key="1">
    <source>
        <dbReference type="EMBL" id="RSM14871.1"/>
    </source>
</evidence>
<dbReference type="AlphaFoldDB" id="A0A428UKN0"/>
<dbReference type="PANTHER" id="PTHR10622">
    <property type="entry name" value="HET DOMAIN-CONTAINING PROTEIN"/>
    <property type="match status" value="1"/>
</dbReference>
<proteinExistence type="predicted"/>
<dbReference type="Proteomes" id="UP000287144">
    <property type="component" value="Unassembled WGS sequence"/>
</dbReference>
<protein>
    <recommendedName>
        <fullName evidence="3">Vegetative incompatibility protein het-e-1</fullName>
    </recommendedName>
</protein>
<dbReference type="EMBL" id="NKCK01000005">
    <property type="protein sequence ID" value="RSM14871.1"/>
    <property type="molecule type" value="Genomic_DNA"/>
</dbReference>
<reference evidence="1 2" key="1">
    <citation type="submission" date="2017-06" db="EMBL/GenBank/DDBJ databases">
        <title>Comparative genomic analysis of Ambrosia Fusariam Clade fungi.</title>
        <authorList>
            <person name="Stajich J.E."/>
            <person name="Carrillo J."/>
            <person name="Kijimoto T."/>
            <person name="Eskalen A."/>
            <person name="O'Donnell K."/>
            <person name="Kasson M."/>
        </authorList>
    </citation>
    <scope>NUCLEOTIDE SEQUENCE [LARGE SCALE GENOMIC DNA]</scope>
    <source>
        <strain evidence="1 2">NRRL62579</strain>
    </source>
</reference>
<keyword evidence="2" id="KW-1185">Reference proteome</keyword>
<evidence type="ECO:0008006" key="3">
    <source>
        <dbReference type="Google" id="ProtNLM"/>
    </source>
</evidence>
<gene>
    <name evidence="1" type="ORF">CEP52_000968</name>
</gene>
<accession>A0A428UKN0</accession>
<name>A0A428UKN0_9HYPO</name>
<comment type="caution">
    <text evidence="1">The sequence shown here is derived from an EMBL/GenBank/DDBJ whole genome shotgun (WGS) entry which is preliminary data.</text>
</comment>
<dbReference type="STRING" id="1325735.A0A428UKN0"/>
<evidence type="ECO:0000313" key="2">
    <source>
        <dbReference type="Proteomes" id="UP000287144"/>
    </source>
</evidence>
<organism evidence="1 2">
    <name type="scientific">Fusarium oligoseptatum</name>
    <dbReference type="NCBI Taxonomy" id="2604345"/>
    <lineage>
        <taxon>Eukaryota</taxon>
        <taxon>Fungi</taxon>
        <taxon>Dikarya</taxon>
        <taxon>Ascomycota</taxon>
        <taxon>Pezizomycotina</taxon>
        <taxon>Sordariomycetes</taxon>
        <taxon>Hypocreomycetidae</taxon>
        <taxon>Hypocreales</taxon>
        <taxon>Nectriaceae</taxon>
        <taxon>Fusarium</taxon>
        <taxon>Fusarium solani species complex</taxon>
    </lineage>
</organism>